<dbReference type="AlphaFoldDB" id="A0A9X3FNQ2"/>
<dbReference type="InterPro" id="IPR006520">
    <property type="entry name" value="Dit_BPSPP_N"/>
</dbReference>
<comment type="caution">
    <text evidence="1">The sequence shown here is derived from an EMBL/GenBank/DDBJ whole genome shotgun (WGS) entry which is preliminary data.</text>
</comment>
<dbReference type="NCBIfam" id="TIGR01633">
    <property type="entry name" value="phi3626_gp14_N"/>
    <property type="match status" value="1"/>
</dbReference>
<keyword evidence="2" id="KW-1185">Reference proteome</keyword>
<gene>
    <name evidence="1" type="ORF">OW157_05940</name>
</gene>
<reference evidence="1" key="1">
    <citation type="submission" date="2022-12" db="EMBL/GenBank/DDBJ databases">
        <title>Description and comparative metabolic analysis of Aerococcus sp. nov., isolated from the feces of a pig.</title>
        <authorList>
            <person name="Chang Y.-H."/>
        </authorList>
    </citation>
    <scope>NUCLEOTIDE SEQUENCE</scope>
    <source>
        <strain evidence="1">YH-aer222</strain>
    </source>
</reference>
<dbReference type="EMBL" id="JAPRFR010000002">
    <property type="protein sequence ID" value="MCZ0726113.1"/>
    <property type="molecule type" value="Genomic_DNA"/>
</dbReference>
<organism evidence="1 2">
    <name type="scientific">Aerococcus kribbianus</name>
    <dbReference type="NCBI Taxonomy" id="2999064"/>
    <lineage>
        <taxon>Bacteria</taxon>
        <taxon>Bacillati</taxon>
        <taxon>Bacillota</taxon>
        <taxon>Bacilli</taxon>
        <taxon>Lactobacillales</taxon>
        <taxon>Aerococcaceae</taxon>
        <taxon>Aerococcus</taxon>
    </lineage>
</organism>
<dbReference type="RefSeq" id="WP_268752783.1">
    <property type="nucleotide sequence ID" value="NZ_JAPRFR010000002.1"/>
</dbReference>
<protein>
    <submittedName>
        <fullName evidence="1">Phage tail family protein</fullName>
    </submittedName>
</protein>
<proteinExistence type="predicted"/>
<evidence type="ECO:0000313" key="2">
    <source>
        <dbReference type="Proteomes" id="UP001146670"/>
    </source>
</evidence>
<accession>A0A9X3FNQ2</accession>
<evidence type="ECO:0000313" key="1">
    <source>
        <dbReference type="EMBL" id="MCZ0726113.1"/>
    </source>
</evidence>
<sequence>MRVDNEDLDSLVFINQVHRHMGPRVKNRIIKVELTIINDVLETIDVLNRLFTGELQHFYFSDQPDRYWIGRVLGDILPSNSWHLSEAELQIEVPDGVSYAIEPKEYTVKQATSIMIENNGTDLIYPQFECRLNDTTHMVSFVTNDAIFQYGEPIEASPLKEVKVTETKTTNGQMTRRSHDIFIDQMDTPNAWHSSDISLINPGWKSSGGFTAGKKSTATPSNGKATISKNATHWQTGERMDNWVKGKTFLAVKTKNVNQSHSKKAYLLMNRGKYLGWLLEQDIEGAGNNQTGSIVPNYGTGDAYQWHGPAIRRTFGTKPTDWSCSMWHFFKIASAAEMGAVYISVRSGNDEIASVLYSAHKSNRDVMQYLSAGNKGLPLRSGDTTFSTDSYGRILMVKKGKNITFELRNDRKKKKLSRTYTVPEIETMEADNIIIWCGQYGNFAKASDNRPEFVYMRGLNSQVWVEPTTETVTNVLNLPDPRYKWHKDDLLLMDMSNETVQVNGVPELTPIAYGSSTFGIPPGKYEVGVVSSSDAPPDVTVRYREVYR</sequence>
<dbReference type="Gene3D" id="2.40.30.200">
    <property type="match status" value="1"/>
</dbReference>
<name>A0A9X3FNQ2_9LACT</name>
<dbReference type="Proteomes" id="UP001146670">
    <property type="component" value="Unassembled WGS sequence"/>
</dbReference>